<dbReference type="Proteomes" id="UP001169063">
    <property type="component" value="Unassembled WGS sequence"/>
</dbReference>
<dbReference type="InterPro" id="IPR003148">
    <property type="entry name" value="RCK_N"/>
</dbReference>
<evidence type="ECO:0000256" key="2">
    <source>
        <dbReference type="ARBA" id="ARBA00022448"/>
    </source>
</evidence>
<keyword evidence="6" id="KW-0630">Potassium</keyword>
<dbReference type="Pfam" id="PF00999">
    <property type="entry name" value="Na_H_Exchanger"/>
    <property type="match status" value="1"/>
</dbReference>
<proteinExistence type="predicted"/>
<evidence type="ECO:0000256" key="7">
    <source>
        <dbReference type="ARBA" id="ARBA00022989"/>
    </source>
</evidence>
<evidence type="ECO:0000256" key="3">
    <source>
        <dbReference type="ARBA" id="ARBA00022449"/>
    </source>
</evidence>
<feature type="transmembrane region" description="Helical" evidence="10">
    <location>
        <begin position="199"/>
        <end position="220"/>
    </location>
</feature>
<dbReference type="PROSITE" id="PS51201">
    <property type="entry name" value="RCK_N"/>
    <property type="match status" value="1"/>
</dbReference>
<evidence type="ECO:0000256" key="1">
    <source>
        <dbReference type="ARBA" id="ARBA00004141"/>
    </source>
</evidence>
<dbReference type="InterPro" id="IPR038770">
    <property type="entry name" value="Na+/solute_symporter_sf"/>
</dbReference>
<dbReference type="SUPFAM" id="SSF51735">
    <property type="entry name" value="NAD(P)-binding Rossmann-fold domains"/>
    <property type="match status" value="1"/>
</dbReference>
<evidence type="ECO:0000256" key="5">
    <source>
        <dbReference type="ARBA" id="ARBA00022692"/>
    </source>
</evidence>
<evidence type="ECO:0000313" key="13">
    <source>
        <dbReference type="Proteomes" id="UP001169063"/>
    </source>
</evidence>
<name>A0ABT8SKT2_9CAUL</name>
<keyword evidence="9 10" id="KW-0472">Membrane</keyword>
<keyword evidence="2" id="KW-0813">Transport</keyword>
<dbReference type="Pfam" id="PF02254">
    <property type="entry name" value="TrkA_N"/>
    <property type="match status" value="1"/>
</dbReference>
<feature type="transmembrane region" description="Helical" evidence="10">
    <location>
        <begin position="286"/>
        <end position="306"/>
    </location>
</feature>
<dbReference type="InterPro" id="IPR036291">
    <property type="entry name" value="NAD(P)-bd_dom_sf"/>
</dbReference>
<dbReference type="InterPro" id="IPR006153">
    <property type="entry name" value="Cation/H_exchanger_TM"/>
</dbReference>
<sequence length="607" mass="63081">MAGPATGEEYKDIVVFLAAAGIVAPIFRRFRISPVLGFLVAGVALGPDGLGRLAGDFPWLSVMTITDQEQIAVLAEFGVVFLLFMIGLELSWERLKAMRRFIVSLGVAQIALCALALSGLFFAMGQTLASAIVLGLGIALSSTAIVMPVLSDAGRMRTATGRASFSVLLAQDVAVAPILVAVTVLAAGAGAAGELNGGALAQGLLSLIPAAVGLGVIVLLGRLLLRPMFRSVAKAGRREMFLAACLFVVLAVGLASQAAGLSMSLGALVAGILLAETEYGREVEVLIQPFQGLLLGLFFVSVGVGLDLDAVAAAPATVGLLAVTLIAIKVAIVFALARFNGVPRGPALETALLLGPAGEFAFVIIGQAIGEGLVPRGFGQGLLLSATLSLFAIPLLGALGVRFSRRQERRERAGGTVIANPDKAAPGGVLIVGYGRVGRLVGEMLDAHGIAYTIIDSDPEVVSAARQARPDVWFGDASNPALLAACGIDEARALVITMDQPGKVDAVAAAVRAQAPEMIVIARARDEKHAARLYRLGVTDAVPETTESSLQLAENTLVDLGVPMGLVLASIHERREQFRKLFQEAAPEGRNRPLRALRASTRFSTDT</sequence>
<dbReference type="Gene3D" id="1.20.1530.20">
    <property type="match status" value="1"/>
</dbReference>
<keyword evidence="4" id="KW-0633">Potassium transport</keyword>
<comment type="subcellular location">
    <subcellularLocation>
        <location evidence="1">Membrane</location>
        <topology evidence="1">Multi-pass membrane protein</topology>
    </subcellularLocation>
</comment>
<keyword evidence="3" id="KW-0050">Antiport</keyword>
<feature type="transmembrane region" description="Helical" evidence="10">
    <location>
        <begin position="128"/>
        <end position="151"/>
    </location>
</feature>
<evidence type="ECO:0000259" key="11">
    <source>
        <dbReference type="PROSITE" id="PS51201"/>
    </source>
</evidence>
<reference evidence="12" key="1">
    <citation type="submission" date="2023-07" db="EMBL/GenBank/DDBJ databases">
        <title>Brevundimonas soil sp. nov., isolated from the soil of chemical plant.</title>
        <authorList>
            <person name="Wu N."/>
        </authorList>
    </citation>
    <scope>NUCLEOTIDE SEQUENCE</scope>
    <source>
        <strain evidence="12">XZ-24</strain>
    </source>
</reference>
<dbReference type="RefSeq" id="WP_302109604.1">
    <property type="nucleotide sequence ID" value="NZ_JAUKTR010000002.1"/>
</dbReference>
<feature type="transmembrane region" description="Helical" evidence="10">
    <location>
        <begin position="318"/>
        <end position="339"/>
    </location>
</feature>
<dbReference type="PANTHER" id="PTHR46157">
    <property type="entry name" value="K(+) EFFLUX ANTIPORTER 3, CHLOROPLASTIC"/>
    <property type="match status" value="1"/>
</dbReference>
<keyword evidence="8" id="KW-0406">Ion transport</keyword>
<keyword evidence="7 10" id="KW-1133">Transmembrane helix</keyword>
<evidence type="ECO:0000256" key="9">
    <source>
        <dbReference type="ARBA" id="ARBA00023136"/>
    </source>
</evidence>
<gene>
    <name evidence="12" type="ORF">Q0812_07040</name>
</gene>
<evidence type="ECO:0000256" key="4">
    <source>
        <dbReference type="ARBA" id="ARBA00022538"/>
    </source>
</evidence>
<dbReference type="EMBL" id="JAUKTR010000002">
    <property type="protein sequence ID" value="MDO1559181.1"/>
    <property type="molecule type" value="Genomic_DNA"/>
</dbReference>
<evidence type="ECO:0000313" key="12">
    <source>
        <dbReference type="EMBL" id="MDO1559181.1"/>
    </source>
</evidence>
<organism evidence="12 13">
    <name type="scientific">Peiella sedimenti</name>
    <dbReference type="NCBI Taxonomy" id="3061083"/>
    <lineage>
        <taxon>Bacteria</taxon>
        <taxon>Pseudomonadati</taxon>
        <taxon>Pseudomonadota</taxon>
        <taxon>Alphaproteobacteria</taxon>
        <taxon>Caulobacterales</taxon>
        <taxon>Caulobacteraceae</taxon>
        <taxon>Peiella</taxon>
    </lineage>
</organism>
<accession>A0ABT8SKT2</accession>
<dbReference type="Gene3D" id="3.40.50.720">
    <property type="entry name" value="NAD(P)-binding Rossmann-like Domain"/>
    <property type="match status" value="1"/>
</dbReference>
<keyword evidence="5 10" id="KW-0812">Transmembrane</keyword>
<feature type="transmembrane region" description="Helical" evidence="10">
    <location>
        <begin position="241"/>
        <end position="274"/>
    </location>
</feature>
<comment type="caution">
    <text evidence="12">The sequence shown here is derived from an EMBL/GenBank/DDBJ whole genome shotgun (WGS) entry which is preliminary data.</text>
</comment>
<evidence type="ECO:0000256" key="6">
    <source>
        <dbReference type="ARBA" id="ARBA00022958"/>
    </source>
</evidence>
<evidence type="ECO:0000256" key="10">
    <source>
        <dbReference type="SAM" id="Phobius"/>
    </source>
</evidence>
<feature type="transmembrane region" description="Helical" evidence="10">
    <location>
        <begin position="102"/>
        <end position="122"/>
    </location>
</feature>
<keyword evidence="13" id="KW-1185">Reference proteome</keyword>
<protein>
    <submittedName>
        <fullName evidence="12">Cation:proton antiporter</fullName>
    </submittedName>
</protein>
<feature type="transmembrane region" description="Helical" evidence="10">
    <location>
        <begin position="382"/>
        <end position="403"/>
    </location>
</feature>
<feature type="transmembrane region" description="Helical" evidence="10">
    <location>
        <begin position="163"/>
        <end position="187"/>
    </location>
</feature>
<dbReference type="PANTHER" id="PTHR46157:SF4">
    <property type="entry name" value="K(+) EFFLUX ANTIPORTER 3, CHLOROPLASTIC"/>
    <property type="match status" value="1"/>
</dbReference>
<evidence type="ECO:0000256" key="8">
    <source>
        <dbReference type="ARBA" id="ARBA00023065"/>
    </source>
</evidence>
<feature type="domain" description="RCK N-terminal" evidence="11">
    <location>
        <begin position="426"/>
        <end position="543"/>
    </location>
</feature>
<feature type="transmembrane region" description="Helical" evidence="10">
    <location>
        <begin position="12"/>
        <end position="28"/>
    </location>
</feature>
<feature type="transmembrane region" description="Helical" evidence="10">
    <location>
        <begin position="71"/>
        <end position="90"/>
    </location>
</feature>